<dbReference type="Gene3D" id="2.60.40.10">
    <property type="entry name" value="Immunoglobulins"/>
    <property type="match status" value="1"/>
</dbReference>
<accession>A0A918VVQ8</accession>
<dbReference type="InterPro" id="IPR013783">
    <property type="entry name" value="Ig-like_fold"/>
</dbReference>
<feature type="chain" id="PRO_5037226214" description="Ig-like domain-containing protein" evidence="4">
    <location>
        <begin position="23"/>
        <end position="3189"/>
    </location>
</feature>
<dbReference type="Pfam" id="PF19406">
    <property type="entry name" value="PKD_5"/>
    <property type="match status" value="3"/>
</dbReference>
<dbReference type="InterPro" id="IPR016160">
    <property type="entry name" value="Ald_DH_CS_CYS"/>
</dbReference>
<reference evidence="6" key="1">
    <citation type="journal article" date="2014" name="Int. J. Syst. Evol. Microbiol.">
        <title>Complete genome sequence of Corynebacterium casei LMG S-19264T (=DSM 44701T), isolated from a smear-ripened cheese.</title>
        <authorList>
            <consortium name="US DOE Joint Genome Institute (JGI-PGF)"/>
            <person name="Walter F."/>
            <person name="Albersmeier A."/>
            <person name="Kalinowski J."/>
            <person name="Ruckert C."/>
        </authorList>
    </citation>
    <scope>NUCLEOTIDE SEQUENCE</scope>
    <source>
        <strain evidence="6">KCTC 12719</strain>
    </source>
</reference>
<keyword evidence="7" id="KW-1185">Reference proteome</keyword>
<gene>
    <name evidence="6" type="ORF">GCM10007103_06000</name>
</gene>
<dbReference type="EMBL" id="BMXB01000001">
    <property type="protein sequence ID" value="GHA27418.1"/>
    <property type="molecule type" value="Genomic_DNA"/>
</dbReference>
<keyword evidence="2" id="KW-0560">Oxidoreductase</keyword>
<dbReference type="InterPro" id="IPR007110">
    <property type="entry name" value="Ig-like_dom"/>
</dbReference>
<reference evidence="6" key="2">
    <citation type="submission" date="2020-09" db="EMBL/GenBank/DDBJ databases">
        <authorList>
            <person name="Sun Q."/>
            <person name="Kim S."/>
        </authorList>
    </citation>
    <scope>NUCLEOTIDE SEQUENCE</scope>
    <source>
        <strain evidence="6">KCTC 12719</strain>
    </source>
</reference>
<evidence type="ECO:0000256" key="1">
    <source>
        <dbReference type="ARBA" id="ARBA00022729"/>
    </source>
</evidence>
<dbReference type="InterPro" id="IPR026444">
    <property type="entry name" value="Secre_tail"/>
</dbReference>
<evidence type="ECO:0000256" key="3">
    <source>
        <dbReference type="ARBA" id="ARBA00023157"/>
    </source>
</evidence>
<evidence type="ECO:0000313" key="7">
    <source>
        <dbReference type="Proteomes" id="UP000610456"/>
    </source>
</evidence>
<proteinExistence type="predicted"/>
<dbReference type="InterPro" id="IPR006558">
    <property type="entry name" value="LamG-like"/>
</dbReference>
<evidence type="ECO:0000313" key="6">
    <source>
        <dbReference type="EMBL" id="GHA27418.1"/>
    </source>
</evidence>
<evidence type="ECO:0000256" key="2">
    <source>
        <dbReference type="ARBA" id="ARBA00023002"/>
    </source>
</evidence>
<dbReference type="Gene3D" id="2.60.120.200">
    <property type="match status" value="2"/>
</dbReference>
<dbReference type="SUPFAM" id="SSF49899">
    <property type="entry name" value="Concanavalin A-like lectins/glucanases"/>
    <property type="match status" value="1"/>
</dbReference>
<evidence type="ECO:0000259" key="5">
    <source>
        <dbReference type="PROSITE" id="PS50835"/>
    </source>
</evidence>
<dbReference type="Pfam" id="PF13385">
    <property type="entry name" value="Laminin_G_3"/>
    <property type="match status" value="1"/>
</dbReference>
<dbReference type="InterPro" id="IPR013320">
    <property type="entry name" value="ConA-like_dom_sf"/>
</dbReference>
<organism evidence="6 7">
    <name type="scientific">Salinimicrobium marinum</name>
    <dbReference type="NCBI Taxonomy" id="680283"/>
    <lineage>
        <taxon>Bacteria</taxon>
        <taxon>Pseudomonadati</taxon>
        <taxon>Bacteroidota</taxon>
        <taxon>Flavobacteriia</taxon>
        <taxon>Flavobacteriales</taxon>
        <taxon>Flavobacteriaceae</taxon>
        <taxon>Salinimicrobium</taxon>
    </lineage>
</organism>
<sequence length="3189" mass="345545">MRKKTTSILLVSFLLVLTSALASYWKAPAKGAVLFPTTIDQQQLSWNESPFGVFALGYDDCENDTQDPTVLVKNIIISLNSAGTATIDADDVDNGSSDNCGITDRNLSQSTFGCSDVGQQLVRLTISDAKGNSAYKDAIVTVEDNIDPEVITRDLSVQLDEYGNASISKEQIDNGSNDACGIKSTSLDITRFDCNDIGLNTVTLTVTDENGKIASKTATVTVEDNMAPTVVTKNITVQLDASGNATIAEDAVNNGSSDSCGGLTFDTNITSFDCDDVGTNTVTLTVTDKNGKSDNKTAIVTVEDNVTPTVVTKNITVQLDASGNATIAEDAVNSGSSDSCGGLTFDTNITSFDCDDVGTNTVTLTVTDKNGKSDNKTAIVTVEDNVAPTIVTKNITVQLDASGNATIAEDAVNSGSSDSCGGLTFDTNITSFDCNDVGINTVTLTVEDKNGKSDSKTAIVTVEDKVAPILPTIEELDNWSCGKEIPVPIANDNCAGEVTGTTSDATTFSSPGEYFVTWTFNDGNENSITAEAQKIVIPEPTVEIPEIDGSAFCNTEEIPAIVFTGNTLENKSYSWSYESSTGNTIDIGIPSSGIGNIPAFSAKNISNEPVTALFTVIPFGNDCQGQPGQFSIIVNPTPTITKPADMVVCHGEVVPEIIFSGASVNGSDISWTNDNPAIGLLGSGTNKLPSFTAVNNSTESIFGNITITPSANGCIGIPETFKIEVKPNPTVNAPADIVYCNGVTTTSITLSGSPTGVKYDILGGGSIGLSNKMSVPEIPSFIPVNNSTVPVAATITIIPKANGCTGDPVTYDVTVNPTPNVSISPSNQQLCSGETTSLSLSGGIEGSVFNWTVSEISPAGSIEGAADGNGSEIAQTLTNNTNSPATVKYRVVPSAKDCEGTPITVTVTVNPTPVLHITDPETVCSPAVVDLTSEEITQGSSSGLSLSYWTNEGATRPVANPNDVGPGTYFIKATTSSSCSIIKPVVVTENPTPELTSPLQASGFCSETPFVYEFSSNIPGTTYSWDRQAIDGISTPANRGEGNIGEVLVNDTNNPIKVTYEITLVSQDGCPNIQEISTTVTPTPTLTSTLSPPAVCSETPFEYTPLSKTSGTVFKWTRAAVEGIRNSAAGGTGSINETLENTTNQPLTVTYIYSLSSNNCTNPDTYNLTVTVIPAPETEVLVSKRGEQPVKNEIEVCPGESVDLFSSTSFVENLPPVLLTSDFNNGIQNWTTQSSSNNTNWSLTNSGTRAYGGTYCYYRFENWRWRLICEDREVNFHSNDNSQFFLISSYENNRDYSNVSLISPSFSTKGYTSLELSFWHHYKDGGGYRNNQEDIGRLQYSINNGDWLNLETYTSTQGEEDRFEKETIYNLPVGQEDVRIRFNYDNAYNDRYWAVDNIRITGEGSGSPEVEWTSDIGDFTSTEPNPKDVTPVETTVYTATYMDPVTQCPGRASVKVIVRKPPEVTISANYCGDSRYIELTSDNEFASYYWESAGKEFGRGRTLNVEVAQTYILTVTDEYGCTGTGSINISEELVANGDFEAGARDFQTDYRNKTGTGDLYPEGDYAVDDDAHDYHSNFYGRDHTTGNGNFLIVNGSPRQNQVIWKQTIDDIQPNTNYYFSAWGMNVNPASPAQLQFRVNGELTGTVAYLDNADKPTSNNQVSRENWIQFYSNPFWNSEENTSVTLEIVNINVTLGGNDFGLDDISFGTLEPIIFSIDPSNNSTICSGDTLELYSNIEGGREPIEFTWTNSDGEVVSTEENPVLENISAEDAGTYTLSVTDAYGCDPTVGTTEVFIIPETIVDAGEDLIICAEEAEIQLNGEISGSVSSGFWSGGNGNFNPNSGTLNAIYTPTADEIITGRLTLTLTSNAPDEPCEPVLDSVSIQINPTPVIDRIEVNSPLCFSGSDGSAKVIVSGGTPPFTYSWSNGQTKETATGLSETEETENLFVIVSDANGCSVTSDNIIIEEPTALEITSVEYTETTCFGNADGTATIVLSGGNLAGNTPLYNYQLLNSEGSVIFSEENSEENSFTASGLVAGNFTFLVSTGESCSALTRNVTITQPAEVIADAGIITPPNECGTKVVALEAVQVDPEIGSGEWSFTSSNGGTGNFTNLTSNATTFYGEAGKNYELTWTVTPIIDCPPVVSEPVAVGFPAECSKLNFDGEDDHISFGDNHNLNIQNSFTIEAWVKPHTLVGINTIISKRNSNNLSEGGYDLILNTGRPALRINNTTISVTQRLTFSRWYHIAATHNGSEVNIYIDGLKVKTQSLNETPGEIAAPTLIGAMHNASTQNVPENYFHGWMEEVRIWKKALSEDQLHFIMNQRVEKEGSSGIVGEVLPVSIPGNLVWSDLVGYYRLLSSEVTDGTTTDLSFNGIDGELKNIEDNQENTAPLPYILYTTNNGNWYDNSTWQLPAEINGRSISQRNVWEAPNSTGIDQRTKINWNIVKLPQNVKNPGSPTNMNSITLLGLISEAGTLEMMGMNNVQGNALTITSYLKLDGIIDLNGESQLIQPEGSKIEQSPNLDISKTGYIEQDQQGTSSSFNYNYWSSPVIPSASASTFKVAEIMYDGAADGARAWKTINFGNGPFYADGPLTSPIKISNYWINAFRNKKANDYSSWEHVGSEHELLAGEGYTMKGPENISVADAAARKIQQNYTFKGFPNNGDVQLQVGKGQQYLIGNPYPSAINIEEFIKENTKDGAGRNSVNVFNGAIYFWDHFSGKTHYLEEYIGGYATRNRLDGVPAASTDKRINANNAKGTKRPGAYISVGQGFFINTTLDSDISNFTSVEGGTLTFKNNQRAFAPESPGASMFLMPEIREKSSVKEDTRSKIRLNFSSPNGYHRQILVGVDKDASNDFDLGFDALSMNHNKEDMFWLIREHQFVIQGVSNFDRDQVLPLSIKTEVEGEFTIEIAELLNVPEETEIYLRDNQDTTYHNLRDEEFKLAIEPGTFNDRFEIVFTDGKVIEDNRSKIWLNFESSNGHTRKLRVIADEESTDKFDAGKEEILSENLSEDMYWLIEESKFLTQEVPGFDEDRELPLGIKVADDGTFSINISRLSNIPDDKEIYLKDSKNKLFHNLRKSAYQSTAVPGSVNDRFALVFKETISKDEDILPAGLEIIYVHDTREILIRNPQLLDISRINLSNLLGQQVHVFYNVPLQQEISLPVARFSSGVYIVRLQSSEGSVSKKVILE</sequence>
<dbReference type="InterPro" id="IPR045828">
    <property type="entry name" value="PKD_Bacteroidetes"/>
</dbReference>
<feature type="signal peptide" evidence="4">
    <location>
        <begin position="1"/>
        <end position="22"/>
    </location>
</feature>
<dbReference type="NCBIfam" id="TIGR04183">
    <property type="entry name" value="Por_Secre_tail"/>
    <property type="match status" value="1"/>
</dbReference>
<dbReference type="Proteomes" id="UP000610456">
    <property type="component" value="Unassembled WGS sequence"/>
</dbReference>
<dbReference type="InterPro" id="IPR001791">
    <property type="entry name" value="Laminin_G"/>
</dbReference>
<name>A0A918VVQ8_9FLAO</name>
<dbReference type="InterPro" id="IPR043504">
    <property type="entry name" value="Peptidase_S1_PA_chymotrypsin"/>
</dbReference>
<dbReference type="SMART" id="SM00560">
    <property type="entry name" value="LamGL"/>
    <property type="match status" value="1"/>
</dbReference>
<dbReference type="Gene3D" id="2.40.10.10">
    <property type="entry name" value="Trypsin-like serine proteases"/>
    <property type="match status" value="1"/>
</dbReference>
<dbReference type="InterPro" id="IPR025667">
    <property type="entry name" value="SprB_repeat"/>
</dbReference>
<comment type="caution">
    <text evidence="6">The sequence shown here is derived from an EMBL/GenBank/DDBJ whole genome shotgun (WGS) entry which is preliminary data.</text>
</comment>
<dbReference type="RefSeq" id="WP_189603206.1">
    <property type="nucleotide sequence ID" value="NZ_BMXB01000001.1"/>
</dbReference>
<dbReference type="GO" id="GO:0005975">
    <property type="term" value="P:carbohydrate metabolic process"/>
    <property type="evidence" value="ECO:0007669"/>
    <property type="project" value="UniProtKB-ARBA"/>
</dbReference>
<dbReference type="Pfam" id="PF13573">
    <property type="entry name" value="SprB"/>
    <property type="match status" value="2"/>
</dbReference>
<dbReference type="GO" id="GO:0016491">
    <property type="term" value="F:oxidoreductase activity"/>
    <property type="evidence" value="ECO:0007669"/>
    <property type="project" value="UniProtKB-KW"/>
</dbReference>
<evidence type="ECO:0000256" key="4">
    <source>
        <dbReference type="SAM" id="SignalP"/>
    </source>
</evidence>
<dbReference type="GO" id="GO:0004553">
    <property type="term" value="F:hydrolase activity, hydrolyzing O-glycosyl compounds"/>
    <property type="evidence" value="ECO:0007669"/>
    <property type="project" value="UniProtKB-ARBA"/>
</dbReference>
<keyword evidence="3" id="KW-1015">Disulfide bond</keyword>
<protein>
    <recommendedName>
        <fullName evidence="5">Ig-like domain-containing protein</fullName>
    </recommendedName>
</protein>
<feature type="domain" description="Ig-like" evidence="5">
    <location>
        <begin position="1711"/>
        <end position="1794"/>
    </location>
</feature>
<dbReference type="PROSITE" id="PS50835">
    <property type="entry name" value="IG_LIKE"/>
    <property type="match status" value="1"/>
</dbReference>
<dbReference type="CDD" id="cd00110">
    <property type="entry name" value="LamG"/>
    <property type="match status" value="1"/>
</dbReference>
<dbReference type="PROSITE" id="PS00070">
    <property type="entry name" value="ALDEHYDE_DEHYDR_CYS"/>
    <property type="match status" value="1"/>
</dbReference>
<keyword evidence="1 4" id="KW-0732">Signal</keyword>